<protein>
    <submittedName>
        <fullName evidence="2">Uncharacterized protein</fullName>
    </submittedName>
</protein>
<reference evidence="2" key="2">
    <citation type="journal article" date="2015" name="Data Brief">
        <title>Shoot transcriptome of the giant reed, Arundo donax.</title>
        <authorList>
            <person name="Barrero R.A."/>
            <person name="Guerrero F.D."/>
            <person name="Moolhuijzen P."/>
            <person name="Goolsby J.A."/>
            <person name="Tidwell J."/>
            <person name="Bellgard S.E."/>
            <person name="Bellgard M.I."/>
        </authorList>
    </citation>
    <scope>NUCLEOTIDE SEQUENCE</scope>
    <source>
        <tissue evidence="2">Shoot tissue taken approximately 20 cm above the soil surface</tissue>
    </source>
</reference>
<keyword evidence="1" id="KW-1133">Transmembrane helix</keyword>
<evidence type="ECO:0000256" key="1">
    <source>
        <dbReference type="SAM" id="Phobius"/>
    </source>
</evidence>
<dbReference type="EMBL" id="GBRH01162309">
    <property type="protein sequence ID" value="JAE35587.1"/>
    <property type="molecule type" value="Transcribed_RNA"/>
</dbReference>
<accession>A0A0A9HFS1</accession>
<dbReference type="AlphaFoldDB" id="A0A0A9HFS1"/>
<proteinExistence type="predicted"/>
<organism evidence="2">
    <name type="scientific">Arundo donax</name>
    <name type="common">Giant reed</name>
    <name type="synonym">Donax arundinaceus</name>
    <dbReference type="NCBI Taxonomy" id="35708"/>
    <lineage>
        <taxon>Eukaryota</taxon>
        <taxon>Viridiplantae</taxon>
        <taxon>Streptophyta</taxon>
        <taxon>Embryophyta</taxon>
        <taxon>Tracheophyta</taxon>
        <taxon>Spermatophyta</taxon>
        <taxon>Magnoliopsida</taxon>
        <taxon>Liliopsida</taxon>
        <taxon>Poales</taxon>
        <taxon>Poaceae</taxon>
        <taxon>PACMAD clade</taxon>
        <taxon>Arundinoideae</taxon>
        <taxon>Arundineae</taxon>
        <taxon>Arundo</taxon>
    </lineage>
</organism>
<sequence>MRLSKFFVYTLIYWLGSVVSLLVDNAVHQQLRKRHQQVPVLS</sequence>
<feature type="transmembrane region" description="Helical" evidence="1">
    <location>
        <begin position="6"/>
        <end position="27"/>
    </location>
</feature>
<keyword evidence="1" id="KW-0812">Transmembrane</keyword>
<reference evidence="2" key="1">
    <citation type="submission" date="2014-09" db="EMBL/GenBank/DDBJ databases">
        <authorList>
            <person name="Magalhaes I.L.F."/>
            <person name="Oliveira U."/>
            <person name="Santos F.R."/>
            <person name="Vidigal T.H.D.A."/>
            <person name="Brescovit A.D."/>
            <person name="Santos A.J."/>
        </authorList>
    </citation>
    <scope>NUCLEOTIDE SEQUENCE</scope>
    <source>
        <tissue evidence="2">Shoot tissue taken approximately 20 cm above the soil surface</tissue>
    </source>
</reference>
<keyword evidence="1" id="KW-0472">Membrane</keyword>
<evidence type="ECO:0000313" key="2">
    <source>
        <dbReference type="EMBL" id="JAE35587.1"/>
    </source>
</evidence>
<name>A0A0A9HFS1_ARUDO</name>